<keyword evidence="4 5" id="KW-0067">ATP-binding</keyword>
<keyword evidence="8" id="KW-1185">Reference proteome</keyword>
<dbReference type="EMBL" id="CAXKWB010034982">
    <property type="protein sequence ID" value="CAL4145604.1"/>
    <property type="molecule type" value="Genomic_DNA"/>
</dbReference>
<name>A0AAV2RV08_MEGNR</name>
<evidence type="ECO:0000256" key="2">
    <source>
        <dbReference type="ARBA" id="ARBA00022741"/>
    </source>
</evidence>
<gene>
    <name evidence="7" type="ORF">MNOR_LOCUS29751</name>
</gene>
<dbReference type="AlphaFoldDB" id="A0AAV2RV08"/>
<dbReference type="GO" id="GO:0004694">
    <property type="term" value="F:eukaryotic translation initiation factor 2alpha kinase activity"/>
    <property type="evidence" value="ECO:0007669"/>
    <property type="project" value="TreeGrafter"/>
</dbReference>
<dbReference type="GO" id="GO:0005737">
    <property type="term" value="C:cytoplasm"/>
    <property type="evidence" value="ECO:0007669"/>
    <property type="project" value="TreeGrafter"/>
</dbReference>
<keyword evidence="1" id="KW-0808">Transferase</keyword>
<dbReference type="InterPro" id="IPR000719">
    <property type="entry name" value="Prot_kinase_dom"/>
</dbReference>
<dbReference type="GO" id="GO:0005634">
    <property type="term" value="C:nucleus"/>
    <property type="evidence" value="ECO:0007669"/>
    <property type="project" value="TreeGrafter"/>
</dbReference>
<dbReference type="GO" id="GO:0005524">
    <property type="term" value="F:ATP binding"/>
    <property type="evidence" value="ECO:0007669"/>
    <property type="project" value="UniProtKB-UniRule"/>
</dbReference>
<dbReference type="Gene3D" id="3.30.200.20">
    <property type="entry name" value="Phosphorylase Kinase, domain 1"/>
    <property type="match status" value="1"/>
</dbReference>
<evidence type="ECO:0000259" key="6">
    <source>
        <dbReference type="PROSITE" id="PS50011"/>
    </source>
</evidence>
<evidence type="ECO:0000256" key="5">
    <source>
        <dbReference type="PROSITE-ProRule" id="PRU10141"/>
    </source>
</evidence>
<accession>A0AAV2RV08</accession>
<dbReference type="Gene3D" id="1.10.510.10">
    <property type="entry name" value="Transferase(Phosphotransferase) domain 1"/>
    <property type="match status" value="1"/>
</dbReference>
<comment type="caution">
    <text evidence="7">The sequence shown here is derived from an EMBL/GenBank/DDBJ whole genome shotgun (WGS) entry which is preliminary data.</text>
</comment>
<dbReference type="SUPFAM" id="SSF56112">
    <property type="entry name" value="Protein kinase-like (PK-like)"/>
    <property type="match status" value="1"/>
</dbReference>
<feature type="non-terminal residue" evidence="7">
    <location>
        <position position="1"/>
    </location>
</feature>
<dbReference type="PROSITE" id="PS50011">
    <property type="entry name" value="PROTEIN_KINASE_DOM"/>
    <property type="match status" value="1"/>
</dbReference>
<evidence type="ECO:0000313" key="8">
    <source>
        <dbReference type="Proteomes" id="UP001497623"/>
    </source>
</evidence>
<sequence>FHPAVSGLITQCNGSHYLPLEKIHPALTSYRSDLHQHFETLLKTAQDQVDIDLDTSHLLRYFVDPNPFPELRISSQLLSGHYLLDDRYGHEFKEECLLGRGGFGVVTKAQNKLDGAVYAIKIIPLRGKSLENRNKILREVRALAALDHPNIVRYHATWLQCYIFPHHLCGESFLGDSIEDSQDNQPIWVPQGRGGLCDPEIKQITSYADTNNQNHQDICKQVLHTSDQFVNPKIKENSISIIFEKSNEDHNDEEFIMTDIPENISSILGPNNSMVGKKKTKKKSEFSLMNDSKRISSVSKDKAKNVNEWSNISSTYLSLLNKSSSESNDSTIDVSEYNSSSYINNHQKIYRSSEEESDSFIEFDDKNVTLIKGSISPLFNKMNINSSEESSDSFIVFSENKSSNNNEQASYKENVSSMCKDYFSTSSSNSTESSRNSYEDNEVVSNNLQQSMNHFTMYRQTERSNLSDLDKDVKPLPTLFIQMGLCGESLRDWLDKRVENCVADRMECLHIVDQKECLGIFYQLLQAINYVHSQNIIHRDIK</sequence>
<dbReference type="InterPro" id="IPR011009">
    <property type="entry name" value="Kinase-like_dom_sf"/>
</dbReference>
<organism evidence="7 8">
    <name type="scientific">Meganyctiphanes norvegica</name>
    <name type="common">Northern krill</name>
    <name type="synonym">Thysanopoda norvegica</name>
    <dbReference type="NCBI Taxonomy" id="48144"/>
    <lineage>
        <taxon>Eukaryota</taxon>
        <taxon>Metazoa</taxon>
        <taxon>Ecdysozoa</taxon>
        <taxon>Arthropoda</taxon>
        <taxon>Crustacea</taxon>
        <taxon>Multicrustacea</taxon>
        <taxon>Malacostraca</taxon>
        <taxon>Eumalacostraca</taxon>
        <taxon>Eucarida</taxon>
        <taxon>Euphausiacea</taxon>
        <taxon>Euphausiidae</taxon>
        <taxon>Meganyctiphanes</taxon>
    </lineage>
</organism>
<dbReference type="PANTHER" id="PTHR11042">
    <property type="entry name" value="EUKARYOTIC TRANSLATION INITIATION FACTOR 2-ALPHA KINASE EIF2-ALPHA KINASE -RELATED"/>
    <property type="match status" value="1"/>
</dbReference>
<evidence type="ECO:0000313" key="7">
    <source>
        <dbReference type="EMBL" id="CAL4145604.1"/>
    </source>
</evidence>
<proteinExistence type="predicted"/>
<dbReference type="Proteomes" id="UP001497623">
    <property type="component" value="Unassembled WGS sequence"/>
</dbReference>
<dbReference type="InterPro" id="IPR050339">
    <property type="entry name" value="CC_SR_Kinase"/>
</dbReference>
<evidence type="ECO:0000256" key="4">
    <source>
        <dbReference type="ARBA" id="ARBA00022840"/>
    </source>
</evidence>
<dbReference type="PANTHER" id="PTHR11042:SF187">
    <property type="entry name" value="EUKARYOTIC TRANSLATION INITIATION FACTOR 2-ALPHA KINASE 2"/>
    <property type="match status" value="1"/>
</dbReference>
<keyword evidence="3" id="KW-0418">Kinase</keyword>
<reference evidence="7 8" key="1">
    <citation type="submission" date="2024-05" db="EMBL/GenBank/DDBJ databases">
        <authorList>
            <person name="Wallberg A."/>
        </authorList>
    </citation>
    <scope>NUCLEOTIDE SEQUENCE [LARGE SCALE GENOMIC DNA]</scope>
</reference>
<evidence type="ECO:0000256" key="3">
    <source>
        <dbReference type="ARBA" id="ARBA00022777"/>
    </source>
</evidence>
<feature type="binding site" evidence="5">
    <location>
        <position position="121"/>
    </location>
    <ligand>
        <name>ATP</name>
        <dbReference type="ChEBI" id="CHEBI:30616"/>
    </ligand>
</feature>
<dbReference type="Pfam" id="PF00069">
    <property type="entry name" value="Pkinase"/>
    <property type="match status" value="1"/>
</dbReference>
<evidence type="ECO:0000256" key="1">
    <source>
        <dbReference type="ARBA" id="ARBA00022679"/>
    </source>
</evidence>
<protein>
    <recommendedName>
        <fullName evidence="6">Protein kinase domain-containing protein</fullName>
    </recommendedName>
</protein>
<dbReference type="PROSITE" id="PS00107">
    <property type="entry name" value="PROTEIN_KINASE_ATP"/>
    <property type="match status" value="1"/>
</dbReference>
<keyword evidence="2 5" id="KW-0547">Nucleotide-binding</keyword>
<feature type="non-terminal residue" evidence="7">
    <location>
        <position position="542"/>
    </location>
</feature>
<feature type="domain" description="Protein kinase" evidence="6">
    <location>
        <begin position="92"/>
        <end position="542"/>
    </location>
</feature>
<dbReference type="SMART" id="SM00220">
    <property type="entry name" value="S_TKc"/>
    <property type="match status" value="1"/>
</dbReference>
<dbReference type="InterPro" id="IPR017441">
    <property type="entry name" value="Protein_kinase_ATP_BS"/>
</dbReference>